<proteinExistence type="predicted"/>
<evidence type="ECO:0000259" key="2">
    <source>
        <dbReference type="Pfam" id="PF00656"/>
    </source>
</evidence>
<dbReference type="GO" id="GO:0006508">
    <property type="term" value="P:proteolysis"/>
    <property type="evidence" value="ECO:0007669"/>
    <property type="project" value="InterPro"/>
</dbReference>
<dbReference type="Pfam" id="PF00656">
    <property type="entry name" value="Peptidase_C14"/>
    <property type="match status" value="1"/>
</dbReference>
<evidence type="ECO:0000256" key="1">
    <source>
        <dbReference type="SAM" id="MobiDB-lite"/>
    </source>
</evidence>
<reference evidence="3 4" key="4">
    <citation type="journal article" date="2020" name="Sci. Rep.">
        <title>beta-carboline chemical signals induce reveromycin production through a LuxR family regulator in Streptomyces sp. SN-593.</title>
        <authorList>
            <person name="Panthee S."/>
            <person name="Kito N."/>
            <person name="Hayashi T."/>
            <person name="Shimizu T."/>
            <person name="Ishikawa J."/>
            <person name="Hamamoto H."/>
            <person name="Osada H."/>
            <person name="Takahashi S."/>
        </authorList>
    </citation>
    <scope>NUCLEOTIDE SEQUENCE [LARGE SCALE GENOMIC DNA]</scope>
    <source>
        <strain evidence="3 4">SN-593</strain>
    </source>
</reference>
<gene>
    <name evidence="3" type="ORF">RVR_3820</name>
</gene>
<protein>
    <recommendedName>
        <fullName evidence="2">Peptidase C14 caspase domain-containing protein</fullName>
    </recommendedName>
</protein>
<feature type="domain" description="Peptidase C14 caspase" evidence="2">
    <location>
        <begin position="15"/>
        <end position="208"/>
    </location>
</feature>
<feature type="region of interest" description="Disordered" evidence="1">
    <location>
        <begin position="256"/>
        <end position="293"/>
    </location>
</feature>
<dbReference type="InterPro" id="IPR011600">
    <property type="entry name" value="Pept_C14_caspase"/>
</dbReference>
<keyword evidence="4" id="KW-1185">Reference proteome</keyword>
<evidence type="ECO:0000313" key="3">
    <source>
        <dbReference type="EMBL" id="BBA97868.1"/>
    </source>
</evidence>
<dbReference type="RefSeq" id="WP_202234099.1">
    <property type="nucleotide sequence ID" value="NZ_AP018365.1"/>
</dbReference>
<accession>A0A7U3USH9</accession>
<evidence type="ECO:0000313" key="4">
    <source>
        <dbReference type="Proteomes" id="UP000595703"/>
    </source>
</evidence>
<name>A0A7U3USH9_9ACTN</name>
<reference evidence="3 4" key="2">
    <citation type="journal article" date="2011" name="J. Antibiot.">
        <title>Furaquinocins I and J: novel polyketide isoprenoid hybrid compounds from Streptomyces reveromyceticus SN-593.</title>
        <authorList>
            <person name="Panthee S."/>
            <person name="Takahashi S."/>
            <person name="Takagi H."/>
            <person name="Nogawa T."/>
            <person name="Oowada E."/>
            <person name="Uramoto M."/>
            <person name="Osada H."/>
        </authorList>
    </citation>
    <scope>NUCLEOTIDE SEQUENCE [LARGE SCALE GENOMIC DNA]</scope>
    <source>
        <strain evidence="3 4">SN-593</strain>
    </source>
</reference>
<reference evidence="3 4" key="3">
    <citation type="journal article" date="2011" name="Nat. Chem. Biol.">
        <title>Reveromycin A biosynthesis uses RevG and RevJ for stereospecific spiroacetal formation.</title>
        <authorList>
            <person name="Takahashi S."/>
            <person name="Toyoda A."/>
            <person name="Sekiyama Y."/>
            <person name="Takagi H."/>
            <person name="Nogawa T."/>
            <person name="Uramoto M."/>
            <person name="Suzuki R."/>
            <person name="Koshino H."/>
            <person name="Kumano T."/>
            <person name="Panthee S."/>
            <person name="Dairi T."/>
            <person name="Ishikawa J."/>
            <person name="Ikeda H."/>
            <person name="Sakaki Y."/>
            <person name="Osada H."/>
        </authorList>
    </citation>
    <scope>NUCLEOTIDE SEQUENCE [LARGE SCALE GENOMIC DNA]</scope>
    <source>
        <strain evidence="3 4">SN-593</strain>
    </source>
</reference>
<dbReference type="NCBIfam" id="NF047832">
    <property type="entry name" value="caspase_w_EACC1"/>
    <property type="match status" value="1"/>
</dbReference>
<organism evidence="3 4">
    <name type="scientific">Actinacidiphila reveromycinica</name>
    <dbReference type="NCBI Taxonomy" id="659352"/>
    <lineage>
        <taxon>Bacteria</taxon>
        <taxon>Bacillati</taxon>
        <taxon>Actinomycetota</taxon>
        <taxon>Actinomycetes</taxon>
        <taxon>Kitasatosporales</taxon>
        <taxon>Streptomycetaceae</taxon>
        <taxon>Actinacidiphila</taxon>
    </lineage>
</organism>
<dbReference type="KEGG" id="arev:RVR_3820"/>
<dbReference type="EMBL" id="AP018365">
    <property type="protein sequence ID" value="BBA97868.1"/>
    <property type="molecule type" value="Genomic_DNA"/>
</dbReference>
<dbReference type="Proteomes" id="UP000595703">
    <property type="component" value="Chromosome"/>
</dbReference>
<reference evidence="3 4" key="1">
    <citation type="journal article" date="2010" name="J. Bacteriol.">
        <title>Biochemical characterization of a novel indole prenyltransferase from Streptomyces sp. SN-593.</title>
        <authorList>
            <person name="Takahashi S."/>
            <person name="Takagi H."/>
            <person name="Toyoda A."/>
            <person name="Uramoto M."/>
            <person name="Nogawa T."/>
            <person name="Ueki M."/>
            <person name="Sakaki Y."/>
            <person name="Osada H."/>
        </authorList>
    </citation>
    <scope>NUCLEOTIDE SEQUENCE [LARGE SCALE GENOMIC DNA]</scope>
    <source>
        <strain evidence="3 4">SN-593</strain>
    </source>
</reference>
<dbReference type="SUPFAM" id="SSF52129">
    <property type="entry name" value="Caspase-like"/>
    <property type="match status" value="1"/>
</dbReference>
<dbReference type="GO" id="GO:0004197">
    <property type="term" value="F:cysteine-type endopeptidase activity"/>
    <property type="evidence" value="ECO:0007669"/>
    <property type="project" value="InterPro"/>
</dbReference>
<dbReference type="Gene3D" id="3.40.50.1460">
    <property type="match status" value="1"/>
</dbReference>
<feature type="compositionally biased region" description="Low complexity" evidence="1">
    <location>
        <begin position="278"/>
        <end position="292"/>
    </location>
</feature>
<dbReference type="AlphaFoldDB" id="A0A7U3USH9"/>
<dbReference type="InterPro" id="IPR029030">
    <property type="entry name" value="Caspase-like_dom_sf"/>
</dbReference>
<sequence>MEAHAGTELADPQRSYAVLIGSARYGHASLDDLPAVANNLARLAELLADTTIWGLPRRHCVLIPEPASREEVLDAIHDAAGRADDTLMVYFAGHGLAHPDVNGLLLALPGTDPERTYTALDFDAVRGEVLGTRRDVNRVVILDCCYGGRAFAGGMGGVGTAVQMAEQTRIAGSYLLTASSATRQAQSPPGETYTAFTGELIRLLENGLPGAGELIEATHVYEHLYGELRSKGRPLPQQRLSNTGRALVFARNRHLAGTAPAPGGGGRRAADQFTRPDAPAGSVGPVGPAGPAWTPRELVREAARLRSASVSAGGGGGGSAGAGGSTDVGAGGDGGAGAGGNGGAGSGSRSGAAVVGDAAADAVLREWATRRPVQEVATLAVLLDAEQDRRGSDVVDAALAGRGPQAVAGYLDALHALADEPAAADRVLHQAAGQSVDIVAATYKALRSAGRTAEADRLLSLRTDRLRSTDDVLEVTGALWSADLEAEADRVLTAAVADSPEESGRLADALLSIGRQDRAFALYLRFQEAVVRRPLPALVQLLKGMHDAGRDDDATTVLERWIAGTLPPTAPLAPSARQAVTGLCAELRSSGLGPYASTVLGRAASTLPPADTLALAEALYRQGHGEDSVLLLSTATAAGPAEAVVDFMAGLREMGRPMDANALLDEAGRLPAPEVARLLERLETGGSTRDRDRLLTVIAGRPAPARLALLREPFLADGRHDAVFTPLGTLSDPAFTEVLEQLRADGSPQDLVTLFACGARVGAGHLTAWLARMERARIPEALVLRAYMRDRGVPAGGRVPAFGKGDLRAVADRVRSSSGLALTLAALQVLGQDEAVAYLARRAAASWLNSGQRLELTVSLCRRDLGGAARAVIKGGGWDDIGHLVETVTGLHAAGFPDDAAYALRCYAVRLGGGRAKKLAASLGLEPPPSTSYFPMLRRRGLAPAPD</sequence>